<dbReference type="Proteomes" id="UP001344447">
    <property type="component" value="Unassembled WGS sequence"/>
</dbReference>
<evidence type="ECO:0000313" key="10">
    <source>
        <dbReference type="EMBL" id="KAK5582592.1"/>
    </source>
</evidence>
<name>A0AAN7YZU2_9MYCE</name>
<feature type="signal peptide" evidence="9">
    <location>
        <begin position="1"/>
        <end position="21"/>
    </location>
</feature>
<dbReference type="GO" id="GO:0000139">
    <property type="term" value="C:Golgi membrane"/>
    <property type="evidence" value="ECO:0007669"/>
    <property type="project" value="TreeGrafter"/>
</dbReference>
<reference evidence="10 11" key="1">
    <citation type="submission" date="2023-11" db="EMBL/GenBank/DDBJ databases">
        <title>Dfirmibasis_genome.</title>
        <authorList>
            <person name="Edelbroek B."/>
            <person name="Kjellin J."/>
            <person name="Jerlstrom-Hultqvist J."/>
            <person name="Soderbom F."/>
        </authorList>
    </citation>
    <scope>NUCLEOTIDE SEQUENCE [LARGE SCALE GENOMIC DNA]</scope>
    <source>
        <strain evidence="10 11">TNS-C-14</strain>
    </source>
</reference>
<dbReference type="PANTHER" id="PTHR15858:SF0">
    <property type="entry name" value="IMMEDIATE EARLY RESPONSE 3-INTERACTING PROTEIN 1"/>
    <property type="match status" value="1"/>
</dbReference>
<dbReference type="GO" id="GO:0030134">
    <property type="term" value="C:COPII-coated ER to Golgi transport vesicle"/>
    <property type="evidence" value="ECO:0007669"/>
    <property type="project" value="TreeGrafter"/>
</dbReference>
<keyword evidence="4" id="KW-0653">Protein transport</keyword>
<keyword evidence="5 8" id="KW-1133">Transmembrane helix</keyword>
<dbReference type="Pfam" id="PF08571">
    <property type="entry name" value="Yos1"/>
    <property type="match status" value="1"/>
</dbReference>
<keyword evidence="2" id="KW-0813">Transport</keyword>
<dbReference type="InterPro" id="IPR013880">
    <property type="entry name" value="Yos1"/>
</dbReference>
<evidence type="ECO:0000313" key="11">
    <source>
        <dbReference type="Proteomes" id="UP001344447"/>
    </source>
</evidence>
<comment type="similarity">
    <text evidence="7">Belongs to the YOS1 family.</text>
</comment>
<accession>A0AAN7YZU2</accession>
<dbReference type="AlphaFoldDB" id="A0AAN7YZU2"/>
<evidence type="ECO:0008006" key="12">
    <source>
        <dbReference type="Google" id="ProtNLM"/>
    </source>
</evidence>
<dbReference type="GO" id="GO:0005789">
    <property type="term" value="C:endoplasmic reticulum membrane"/>
    <property type="evidence" value="ECO:0007669"/>
    <property type="project" value="TreeGrafter"/>
</dbReference>
<evidence type="ECO:0000256" key="1">
    <source>
        <dbReference type="ARBA" id="ARBA00004370"/>
    </source>
</evidence>
<dbReference type="EMBL" id="JAVFKY010000001">
    <property type="protein sequence ID" value="KAK5582592.1"/>
    <property type="molecule type" value="Genomic_DNA"/>
</dbReference>
<dbReference type="GO" id="GO:0015031">
    <property type="term" value="P:protein transport"/>
    <property type="evidence" value="ECO:0007669"/>
    <property type="project" value="UniProtKB-KW"/>
</dbReference>
<sequence>MIMFSLMGFLQSCLLIVNSFAILNERFLNKIGWGVKSDLDMNSFKGKVITLLHSLRFFFRIPLALVNAIAIVFLLIFG</sequence>
<feature type="chain" id="PRO_5042878326" description="Yos1-like protein" evidence="9">
    <location>
        <begin position="22"/>
        <end position="78"/>
    </location>
</feature>
<protein>
    <recommendedName>
        <fullName evidence="12">Yos1-like protein</fullName>
    </recommendedName>
</protein>
<dbReference type="GO" id="GO:0006888">
    <property type="term" value="P:endoplasmic reticulum to Golgi vesicle-mediated transport"/>
    <property type="evidence" value="ECO:0007669"/>
    <property type="project" value="TreeGrafter"/>
</dbReference>
<comment type="caution">
    <text evidence="10">The sequence shown here is derived from an EMBL/GenBank/DDBJ whole genome shotgun (WGS) entry which is preliminary data.</text>
</comment>
<evidence type="ECO:0000256" key="2">
    <source>
        <dbReference type="ARBA" id="ARBA00022448"/>
    </source>
</evidence>
<keyword evidence="9" id="KW-0732">Signal</keyword>
<keyword evidence="11" id="KW-1185">Reference proteome</keyword>
<keyword evidence="6 8" id="KW-0472">Membrane</keyword>
<evidence type="ECO:0000256" key="4">
    <source>
        <dbReference type="ARBA" id="ARBA00022927"/>
    </source>
</evidence>
<dbReference type="PANTHER" id="PTHR15858">
    <property type="entry name" value="IMMEDIATE EARLY RESPONSE 3-INTERACTING PROTEIN 1"/>
    <property type="match status" value="1"/>
</dbReference>
<evidence type="ECO:0000256" key="3">
    <source>
        <dbReference type="ARBA" id="ARBA00022692"/>
    </source>
</evidence>
<evidence type="ECO:0000256" key="9">
    <source>
        <dbReference type="SAM" id="SignalP"/>
    </source>
</evidence>
<gene>
    <name evidence="10" type="ORF">RB653_004177</name>
</gene>
<keyword evidence="3 8" id="KW-0812">Transmembrane</keyword>
<organism evidence="10 11">
    <name type="scientific">Dictyostelium firmibasis</name>
    <dbReference type="NCBI Taxonomy" id="79012"/>
    <lineage>
        <taxon>Eukaryota</taxon>
        <taxon>Amoebozoa</taxon>
        <taxon>Evosea</taxon>
        <taxon>Eumycetozoa</taxon>
        <taxon>Dictyostelia</taxon>
        <taxon>Dictyosteliales</taxon>
        <taxon>Dictyosteliaceae</taxon>
        <taxon>Dictyostelium</taxon>
    </lineage>
</organism>
<comment type="subcellular location">
    <subcellularLocation>
        <location evidence="1">Membrane</location>
    </subcellularLocation>
</comment>
<evidence type="ECO:0000256" key="8">
    <source>
        <dbReference type="SAM" id="Phobius"/>
    </source>
</evidence>
<proteinExistence type="inferred from homology"/>
<feature type="transmembrane region" description="Helical" evidence="8">
    <location>
        <begin position="57"/>
        <end position="77"/>
    </location>
</feature>
<evidence type="ECO:0000256" key="6">
    <source>
        <dbReference type="ARBA" id="ARBA00023136"/>
    </source>
</evidence>
<evidence type="ECO:0000256" key="7">
    <source>
        <dbReference type="ARBA" id="ARBA00024203"/>
    </source>
</evidence>
<evidence type="ECO:0000256" key="5">
    <source>
        <dbReference type="ARBA" id="ARBA00022989"/>
    </source>
</evidence>